<evidence type="ECO:0000313" key="5">
    <source>
        <dbReference type="Proteomes" id="UP000280842"/>
    </source>
</evidence>
<dbReference type="RefSeq" id="WP_121923717.1">
    <property type="nucleotide sequence ID" value="NZ_REFO01000016.1"/>
</dbReference>
<name>A0A3M0BCB9_9AQUI</name>
<sequence length="95" mass="10670">MEITEVKIYPFDTTGLGGRVRAIADIVIDDILLIKGIKIIENKHGGLFISFPKKATSSNKYIDIIQPLSNDFNEKIRRAIIDKYKEIMSFQAGGI</sequence>
<dbReference type="AlphaFoldDB" id="A0A3M0BCB9"/>
<evidence type="ECO:0000256" key="2">
    <source>
        <dbReference type="ARBA" id="ARBA00023210"/>
    </source>
</evidence>
<dbReference type="PANTHER" id="PTHR38429">
    <property type="entry name" value="SEPTATION PROTEIN SPOVG-RELATED"/>
    <property type="match status" value="1"/>
</dbReference>
<dbReference type="GO" id="GO:0030435">
    <property type="term" value="P:sporulation resulting in formation of a cellular spore"/>
    <property type="evidence" value="ECO:0007669"/>
    <property type="project" value="InterPro"/>
</dbReference>
<accession>A0A3M0BCB9</accession>
<reference evidence="4 5" key="1">
    <citation type="submission" date="2018-10" db="EMBL/GenBank/DDBJ databases">
        <title>Genomic Encyclopedia of Archaeal and Bacterial Type Strains, Phase II (KMG-II): from individual species to whole genera.</title>
        <authorList>
            <person name="Goeker M."/>
        </authorList>
    </citation>
    <scope>NUCLEOTIDE SEQUENCE [LARGE SCALE GENOMIC DNA]</scope>
    <source>
        <strain evidence="4 5">VM1</strain>
    </source>
</reference>
<evidence type="ECO:0000256" key="1">
    <source>
        <dbReference type="ARBA" id="ARBA00022618"/>
    </source>
</evidence>
<gene>
    <name evidence="4" type="ORF">CLV39_1622</name>
</gene>
<comment type="caution">
    <text evidence="4">The sequence shown here is derived from an EMBL/GenBank/DDBJ whole genome shotgun (WGS) entry which is preliminary data.</text>
</comment>
<keyword evidence="2" id="KW-0717">Septation</keyword>
<evidence type="ECO:0000256" key="3">
    <source>
        <dbReference type="ARBA" id="ARBA00023306"/>
    </source>
</evidence>
<organism evidence="4 5">
    <name type="scientific">Hydrogenothermus marinus</name>
    <dbReference type="NCBI Taxonomy" id="133270"/>
    <lineage>
        <taxon>Bacteria</taxon>
        <taxon>Pseudomonadati</taxon>
        <taxon>Aquificota</taxon>
        <taxon>Aquificia</taxon>
        <taxon>Aquificales</taxon>
        <taxon>Hydrogenothermaceae</taxon>
        <taxon>Hydrogenothermus</taxon>
    </lineage>
</organism>
<dbReference type="GO" id="GO:0000917">
    <property type="term" value="P:division septum assembly"/>
    <property type="evidence" value="ECO:0007669"/>
    <property type="project" value="UniProtKB-KW"/>
</dbReference>
<dbReference type="EMBL" id="REFO01000016">
    <property type="protein sequence ID" value="RMA92568.1"/>
    <property type="molecule type" value="Genomic_DNA"/>
</dbReference>
<proteinExistence type="predicted"/>
<dbReference type="OrthoDB" id="9796286at2"/>
<dbReference type="Pfam" id="PF04026">
    <property type="entry name" value="SpoVG"/>
    <property type="match status" value="1"/>
</dbReference>
<dbReference type="SUPFAM" id="SSF160537">
    <property type="entry name" value="SpoVG-like"/>
    <property type="match status" value="1"/>
</dbReference>
<keyword evidence="1" id="KW-0132">Cell division</keyword>
<keyword evidence="3" id="KW-0131">Cell cycle</keyword>
<evidence type="ECO:0000313" key="4">
    <source>
        <dbReference type="EMBL" id="RMA92568.1"/>
    </source>
</evidence>
<dbReference type="InterPro" id="IPR007170">
    <property type="entry name" value="SpoVG"/>
</dbReference>
<dbReference type="InterPro" id="IPR036751">
    <property type="entry name" value="SpoVG_sf"/>
</dbReference>
<dbReference type="Gene3D" id="3.30.1120.40">
    <property type="entry name" value="Stage V sporulation protein G"/>
    <property type="match status" value="1"/>
</dbReference>
<dbReference type="Proteomes" id="UP000280842">
    <property type="component" value="Unassembled WGS sequence"/>
</dbReference>
<keyword evidence="5" id="KW-1185">Reference proteome</keyword>
<dbReference type="PANTHER" id="PTHR38429:SF1">
    <property type="entry name" value="SEPTATION PROTEIN SPOVG-RELATED"/>
    <property type="match status" value="1"/>
</dbReference>
<protein>
    <submittedName>
        <fullName evidence="4">Stage V sporulation protein G</fullName>
    </submittedName>
</protein>